<evidence type="ECO:0000256" key="9">
    <source>
        <dbReference type="PROSITE-ProRule" id="PRU10141"/>
    </source>
</evidence>
<evidence type="ECO:0000256" key="6">
    <source>
        <dbReference type="ARBA" id="ARBA00022840"/>
    </source>
</evidence>
<feature type="domain" description="Protein kinase" evidence="12">
    <location>
        <begin position="12"/>
        <end position="291"/>
    </location>
</feature>
<dbReference type="InterPro" id="IPR011009">
    <property type="entry name" value="Kinase-like_dom_sf"/>
</dbReference>
<reference evidence="15" key="1">
    <citation type="submission" date="2016-10" db="EMBL/GenBank/DDBJ databases">
        <authorList>
            <person name="Varghese N."/>
            <person name="Submissions S."/>
        </authorList>
    </citation>
    <scope>NUCLEOTIDE SEQUENCE [LARGE SCALE GENOMIC DNA]</scope>
    <source>
        <strain evidence="15">CL127</strain>
    </source>
</reference>
<keyword evidence="11" id="KW-1133">Transmembrane helix</keyword>
<dbReference type="SUPFAM" id="SSF56112">
    <property type="entry name" value="Protein kinase-like (PK-like)"/>
    <property type="match status" value="1"/>
</dbReference>
<dbReference type="CDD" id="cd14014">
    <property type="entry name" value="STKc_PknB_like"/>
    <property type="match status" value="1"/>
</dbReference>
<dbReference type="Gene3D" id="3.30.10.20">
    <property type="match status" value="3"/>
</dbReference>
<dbReference type="SMART" id="SM00740">
    <property type="entry name" value="PASTA"/>
    <property type="match status" value="3"/>
</dbReference>
<dbReference type="Gene3D" id="1.10.510.10">
    <property type="entry name" value="Transferase(Phosphotransferase) domain 1"/>
    <property type="match status" value="1"/>
</dbReference>
<evidence type="ECO:0000256" key="11">
    <source>
        <dbReference type="SAM" id="Phobius"/>
    </source>
</evidence>
<dbReference type="InterPro" id="IPR017441">
    <property type="entry name" value="Protein_kinase_ATP_BS"/>
</dbReference>
<evidence type="ECO:0000256" key="8">
    <source>
        <dbReference type="ARBA" id="ARBA00048679"/>
    </source>
</evidence>
<keyword evidence="5 14" id="KW-0418">Kinase</keyword>
<dbReference type="GO" id="GO:0005524">
    <property type="term" value="F:ATP binding"/>
    <property type="evidence" value="ECO:0007669"/>
    <property type="project" value="UniProtKB-UniRule"/>
</dbReference>
<dbReference type="Pfam" id="PF00069">
    <property type="entry name" value="Pkinase"/>
    <property type="match status" value="1"/>
</dbReference>
<dbReference type="GO" id="GO:0045717">
    <property type="term" value="P:negative regulation of fatty acid biosynthetic process"/>
    <property type="evidence" value="ECO:0007669"/>
    <property type="project" value="UniProtKB-ARBA"/>
</dbReference>
<evidence type="ECO:0000256" key="5">
    <source>
        <dbReference type="ARBA" id="ARBA00022777"/>
    </source>
</evidence>
<protein>
    <recommendedName>
        <fullName evidence="1">non-specific serine/threonine protein kinase</fullName>
        <ecNumber evidence="1">2.7.11.1</ecNumber>
    </recommendedName>
</protein>
<dbReference type="SMART" id="SM00220">
    <property type="entry name" value="S_TKc"/>
    <property type="match status" value="1"/>
</dbReference>
<dbReference type="AlphaFoldDB" id="A0A1I6HMZ0"/>
<sequence>MTTTTRVMAGRYRVDDLIGRGGMAHVHRGYDLTLGREVAIKILDRELARDTAFRTRFRMEAQAASRMSHPSIVRVFDAGEDTTPEAGGSPAEPVPFIVMELVPGELLKDVIARGPVPTADAVRYADGILEALEYSHRAGVVHRDIKPGNVKITPAGTVKVMDFGIARAVSDSSSTVAETTQIIGTAAYFSPEQAKGEQVDARTDLYSTGVVLYEMLAGRQPFRGESPVAVAYQHVSETPLPPSEVRDEEHPEPELERIRALEPIVLRAMAKDPFQRFPDAASFRTALDEAATGVVPTKKQLSSLTSELYGPSPRHAQETARTLRQLSSDTTMTRTQSGPPVAWVWAGVALLVVLLASVLIWVLAIKPTTDVPGAGRTVPNVAGQTYDAAVALLQKNDLRAIRIDQADAGVDKGKVISTDPAAGSSMDKGQSVTVYVSSGAAEISVPQLEGLSASAAKDALSKAGLQLGSVTQKNDPRSSHDTVLSASVPAGSKVAPGTVVDLVVASGVVTVNDLTGWPLDSATQALQQLGLTANPVENPGCKATDPKTVASMSVPPGDVPVQSTIDLGYCTGK</sequence>
<feature type="domain" description="PASTA" evidence="13">
    <location>
        <begin position="439"/>
        <end position="506"/>
    </location>
</feature>
<comment type="catalytic activity">
    <reaction evidence="7">
        <text>L-threonyl-[protein] + ATP = O-phospho-L-threonyl-[protein] + ADP + H(+)</text>
        <dbReference type="Rhea" id="RHEA:46608"/>
        <dbReference type="Rhea" id="RHEA-COMP:11060"/>
        <dbReference type="Rhea" id="RHEA-COMP:11605"/>
        <dbReference type="ChEBI" id="CHEBI:15378"/>
        <dbReference type="ChEBI" id="CHEBI:30013"/>
        <dbReference type="ChEBI" id="CHEBI:30616"/>
        <dbReference type="ChEBI" id="CHEBI:61977"/>
        <dbReference type="ChEBI" id="CHEBI:456216"/>
        <dbReference type="EC" id="2.7.11.1"/>
    </reaction>
</comment>
<evidence type="ECO:0000256" key="1">
    <source>
        <dbReference type="ARBA" id="ARBA00012513"/>
    </source>
</evidence>
<evidence type="ECO:0000256" key="2">
    <source>
        <dbReference type="ARBA" id="ARBA00022527"/>
    </source>
</evidence>
<dbReference type="PROSITE" id="PS50011">
    <property type="entry name" value="PROTEIN_KINASE_DOM"/>
    <property type="match status" value="1"/>
</dbReference>
<evidence type="ECO:0000313" key="14">
    <source>
        <dbReference type="EMBL" id="SFR55815.1"/>
    </source>
</evidence>
<evidence type="ECO:0000259" key="12">
    <source>
        <dbReference type="PROSITE" id="PS50011"/>
    </source>
</evidence>
<dbReference type="NCBIfam" id="NF033483">
    <property type="entry name" value="PknB_PASTA_kin"/>
    <property type="match status" value="1"/>
</dbReference>
<dbReference type="FunFam" id="3.30.200.20:FF:000035">
    <property type="entry name" value="Serine/threonine protein kinase Stk1"/>
    <property type="match status" value="1"/>
</dbReference>
<accession>A0A1I6HMZ0</accession>
<evidence type="ECO:0000256" key="3">
    <source>
        <dbReference type="ARBA" id="ARBA00022679"/>
    </source>
</evidence>
<name>A0A1I6HMZ0_9MICO</name>
<keyword evidence="2 14" id="KW-0723">Serine/threonine-protein kinase</keyword>
<dbReference type="Pfam" id="PF03793">
    <property type="entry name" value="PASTA"/>
    <property type="match status" value="3"/>
</dbReference>
<keyword evidence="4 9" id="KW-0547">Nucleotide-binding</keyword>
<dbReference type="CDD" id="cd06577">
    <property type="entry name" value="PASTA_pknB"/>
    <property type="match status" value="3"/>
</dbReference>
<dbReference type="Gene3D" id="3.30.200.20">
    <property type="entry name" value="Phosphorylase Kinase, domain 1"/>
    <property type="match status" value="1"/>
</dbReference>
<dbReference type="GO" id="GO:0004674">
    <property type="term" value="F:protein serine/threonine kinase activity"/>
    <property type="evidence" value="ECO:0007669"/>
    <property type="project" value="UniProtKB-KW"/>
</dbReference>
<evidence type="ECO:0000259" key="13">
    <source>
        <dbReference type="PROSITE" id="PS51178"/>
    </source>
</evidence>
<comment type="catalytic activity">
    <reaction evidence="8">
        <text>L-seryl-[protein] + ATP = O-phospho-L-seryl-[protein] + ADP + H(+)</text>
        <dbReference type="Rhea" id="RHEA:17989"/>
        <dbReference type="Rhea" id="RHEA-COMP:9863"/>
        <dbReference type="Rhea" id="RHEA-COMP:11604"/>
        <dbReference type="ChEBI" id="CHEBI:15378"/>
        <dbReference type="ChEBI" id="CHEBI:29999"/>
        <dbReference type="ChEBI" id="CHEBI:30616"/>
        <dbReference type="ChEBI" id="CHEBI:83421"/>
        <dbReference type="ChEBI" id="CHEBI:456216"/>
        <dbReference type="EC" id="2.7.11.1"/>
    </reaction>
</comment>
<feature type="binding site" evidence="9">
    <location>
        <position position="41"/>
    </location>
    <ligand>
        <name>ATP</name>
        <dbReference type="ChEBI" id="CHEBI:30616"/>
    </ligand>
</feature>
<evidence type="ECO:0000313" key="15">
    <source>
        <dbReference type="Proteomes" id="UP000198877"/>
    </source>
</evidence>
<dbReference type="InterPro" id="IPR005543">
    <property type="entry name" value="PASTA_dom"/>
</dbReference>
<feature type="domain" description="PASTA" evidence="13">
    <location>
        <begin position="370"/>
        <end position="438"/>
    </location>
</feature>
<evidence type="ECO:0000256" key="7">
    <source>
        <dbReference type="ARBA" id="ARBA00047899"/>
    </source>
</evidence>
<dbReference type="Proteomes" id="UP000198877">
    <property type="component" value="Unassembled WGS sequence"/>
</dbReference>
<evidence type="ECO:0000256" key="10">
    <source>
        <dbReference type="SAM" id="MobiDB-lite"/>
    </source>
</evidence>
<dbReference type="InterPro" id="IPR000719">
    <property type="entry name" value="Prot_kinase_dom"/>
</dbReference>
<keyword evidence="6 9" id="KW-0067">ATP-binding</keyword>
<feature type="compositionally biased region" description="Polar residues" evidence="10">
    <location>
        <begin position="319"/>
        <end position="336"/>
    </location>
</feature>
<gene>
    <name evidence="14" type="ORF">SAMN04488591_1964</name>
</gene>
<keyword evidence="11" id="KW-0472">Membrane</keyword>
<dbReference type="PROSITE" id="PS00107">
    <property type="entry name" value="PROTEIN_KINASE_ATP"/>
    <property type="match status" value="1"/>
</dbReference>
<dbReference type="PROSITE" id="PS51178">
    <property type="entry name" value="PASTA"/>
    <property type="match status" value="2"/>
</dbReference>
<evidence type="ECO:0000256" key="4">
    <source>
        <dbReference type="ARBA" id="ARBA00022741"/>
    </source>
</evidence>
<dbReference type="FunFam" id="1.10.510.10:FF:000021">
    <property type="entry name" value="Serine/threonine protein kinase"/>
    <property type="match status" value="1"/>
</dbReference>
<dbReference type="PANTHER" id="PTHR43289:SF34">
    <property type="entry name" value="SERINE_THREONINE-PROTEIN KINASE YBDM-RELATED"/>
    <property type="match status" value="1"/>
</dbReference>
<keyword evidence="3" id="KW-0808">Transferase</keyword>
<dbReference type="EMBL" id="FOYR01000002">
    <property type="protein sequence ID" value="SFR55815.1"/>
    <property type="molecule type" value="Genomic_DNA"/>
</dbReference>
<dbReference type="PANTHER" id="PTHR43289">
    <property type="entry name" value="MITOGEN-ACTIVATED PROTEIN KINASE KINASE KINASE 20-RELATED"/>
    <property type="match status" value="1"/>
</dbReference>
<dbReference type="EC" id="2.7.11.1" evidence="1"/>
<keyword evidence="11" id="KW-0812">Transmembrane</keyword>
<proteinExistence type="predicted"/>
<feature type="region of interest" description="Disordered" evidence="10">
    <location>
        <begin position="305"/>
        <end position="336"/>
    </location>
</feature>
<organism evidence="14 15">
    <name type="scientific">Microbacterium azadirachtae</name>
    <dbReference type="NCBI Taxonomy" id="582680"/>
    <lineage>
        <taxon>Bacteria</taxon>
        <taxon>Bacillati</taxon>
        <taxon>Actinomycetota</taxon>
        <taxon>Actinomycetes</taxon>
        <taxon>Micrococcales</taxon>
        <taxon>Microbacteriaceae</taxon>
        <taxon>Microbacterium</taxon>
    </lineage>
</organism>
<feature type="transmembrane region" description="Helical" evidence="11">
    <location>
        <begin position="342"/>
        <end position="364"/>
    </location>
</feature>